<evidence type="ECO:0000256" key="3">
    <source>
        <dbReference type="ARBA" id="ARBA00023237"/>
    </source>
</evidence>
<dbReference type="CDD" id="cd07185">
    <property type="entry name" value="OmpA_C-like"/>
    <property type="match status" value="1"/>
</dbReference>
<feature type="domain" description="OmpA-like" evidence="7">
    <location>
        <begin position="486"/>
        <end position="603"/>
    </location>
</feature>
<dbReference type="PROSITE" id="PS51123">
    <property type="entry name" value="OMPA_2"/>
    <property type="match status" value="1"/>
</dbReference>
<sequence length="636" mass="68121">MRLSSIAYIAATFAAGAIICVIVAVFAVNVIQDNSERGVRQALDRAELHWAEVEADGLRVYLTGTAPTEAIRFQALSTAGKIVDAARIIDRMDVTESKRIKPPRFSIEILRNDSGISLIGLVPASTDRDALAEDLADLSEGAQVTDLLESADYPVPDGWDVAVDYAVDALEQLRRAKVSVSANQVVITAISDSVTAKRKLESGLSRAAPLGLRLALEISAPRPVITPFTLRFLIEDGTARFDACSADSDTARDRILGAAMRAGLQGKADCTVGLGVPSPNWSVAAEQAIGALATLGGGSVTFADADITLIAAEGTDEALFDRTVGELENSLPDVFALHTVLPRPKDTKQAGPPEFVATLSPEGLLQLRGRVSDELSRVATESFARARFGSDKIYVGARLDETLPKDWPVRVLAGLEALSKLSNGAVIVQPDTVKVTGNTGNKEASAEISRLLVDKLGEAERFDIDVTYQEKLDPIASIPTPDECEAEIAAILSARKINFEPGSATPDSEAGGIIDDIAEILKQCGEVRMEIGGHTDSQGREVMNQQLSQARAQAVLNALRDRRVLTSNITAKGYGEEQPIADNETEEGREANRRIEFKLIRPEPMEEVETTLESVEQPTVDIPDDEAASEEGSTDE</sequence>
<dbReference type="GO" id="GO:0009279">
    <property type="term" value="C:cell outer membrane"/>
    <property type="evidence" value="ECO:0007669"/>
    <property type="project" value="UniProtKB-SubCell"/>
</dbReference>
<feature type="compositionally biased region" description="Acidic residues" evidence="5">
    <location>
        <begin position="622"/>
        <end position="636"/>
    </location>
</feature>
<feature type="region of interest" description="Disordered" evidence="5">
    <location>
        <begin position="601"/>
        <end position="636"/>
    </location>
</feature>
<keyword evidence="3" id="KW-0998">Cell outer membrane</keyword>
<evidence type="ECO:0000313" key="8">
    <source>
        <dbReference type="EMBL" id="SDJ08991.1"/>
    </source>
</evidence>
<dbReference type="Gene3D" id="3.30.1330.60">
    <property type="entry name" value="OmpA-like domain"/>
    <property type="match status" value="1"/>
</dbReference>
<dbReference type="InterPro" id="IPR006664">
    <property type="entry name" value="OMP_bac"/>
</dbReference>
<comment type="subcellular location">
    <subcellularLocation>
        <location evidence="1">Cell outer membrane</location>
    </subcellularLocation>
</comment>
<accession>A0A1G8QWE7</accession>
<dbReference type="Gene3D" id="3.40.1520.20">
    <property type="match status" value="2"/>
</dbReference>
<dbReference type="RefSeq" id="WP_090029510.1">
    <property type="nucleotide sequence ID" value="NZ_FNEB01000008.1"/>
</dbReference>
<evidence type="ECO:0000256" key="1">
    <source>
        <dbReference type="ARBA" id="ARBA00004442"/>
    </source>
</evidence>
<dbReference type="EMBL" id="FNEB01000008">
    <property type="protein sequence ID" value="SDJ08991.1"/>
    <property type="molecule type" value="Genomic_DNA"/>
</dbReference>
<evidence type="ECO:0000256" key="4">
    <source>
        <dbReference type="PROSITE-ProRule" id="PRU00473"/>
    </source>
</evidence>
<evidence type="ECO:0000256" key="5">
    <source>
        <dbReference type="SAM" id="MobiDB-lite"/>
    </source>
</evidence>
<gene>
    <name evidence="8" type="ORF">SAMN05421850_108123</name>
</gene>
<dbReference type="OrthoDB" id="5525824at2"/>
<dbReference type="SUPFAM" id="SSF103088">
    <property type="entry name" value="OmpA-like"/>
    <property type="match status" value="1"/>
</dbReference>
<keyword evidence="9" id="KW-1185">Reference proteome</keyword>
<dbReference type="PRINTS" id="PR01021">
    <property type="entry name" value="OMPADOMAIN"/>
</dbReference>
<organism evidence="8 9">
    <name type="scientific">Lutimaribacter saemankumensis</name>
    <dbReference type="NCBI Taxonomy" id="490829"/>
    <lineage>
        <taxon>Bacteria</taxon>
        <taxon>Pseudomonadati</taxon>
        <taxon>Pseudomonadota</taxon>
        <taxon>Alphaproteobacteria</taxon>
        <taxon>Rhodobacterales</taxon>
        <taxon>Roseobacteraceae</taxon>
        <taxon>Lutimaribacter</taxon>
    </lineage>
</organism>
<keyword evidence="2 4" id="KW-0472">Membrane</keyword>
<keyword evidence="6" id="KW-1133">Transmembrane helix</keyword>
<dbReference type="InterPro" id="IPR036737">
    <property type="entry name" value="OmpA-like_sf"/>
</dbReference>
<feature type="transmembrane region" description="Helical" evidence="6">
    <location>
        <begin position="6"/>
        <end position="31"/>
    </location>
</feature>
<feature type="region of interest" description="Disordered" evidence="5">
    <location>
        <begin position="575"/>
        <end position="594"/>
    </location>
</feature>
<dbReference type="Pfam" id="PF00691">
    <property type="entry name" value="OmpA"/>
    <property type="match status" value="1"/>
</dbReference>
<name>A0A1G8QWE7_9RHOB</name>
<dbReference type="STRING" id="490829.SAMN05421850_108123"/>
<evidence type="ECO:0000256" key="6">
    <source>
        <dbReference type="SAM" id="Phobius"/>
    </source>
</evidence>
<evidence type="ECO:0000256" key="2">
    <source>
        <dbReference type="ARBA" id="ARBA00023136"/>
    </source>
</evidence>
<dbReference type="PANTHER" id="PTHR30329:SF21">
    <property type="entry name" value="LIPOPROTEIN YIAD-RELATED"/>
    <property type="match status" value="1"/>
</dbReference>
<dbReference type="InterPro" id="IPR050330">
    <property type="entry name" value="Bact_OuterMem_StrucFunc"/>
</dbReference>
<dbReference type="AlphaFoldDB" id="A0A1G8QWE7"/>
<evidence type="ECO:0000259" key="7">
    <source>
        <dbReference type="PROSITE" id="PS51123"/>
    </source>
</evidence>
<reference evidence="8 9" key="1">
    <citation type="submission" date="2016-10" db="EMBL/GenBank/DDBJ databases">
        <authorList>
            <person name="de Groot N.N."/>
        </authorList>
    </citation>
    <scope>NUCLEOTIDE SEQUENCE [LARGE SCALE GENOMIC DNA]</scope>
    <source>
        <strain evidence="8 9">DSM 28010</strain>
    </source>
</reference>
<proteinExistence type="predicted"/>
<protein>
    <submittedName>
        <fullName evidence="8">OmpA-OmpF porin, OOP family</fullName>
    </submittedName>
</protein>
<keyword evidence="6" id="KW-0812">Transmembrane</keyword>
<dbReference type="PANTHER" id="PTHR30329">
    <property type="entry name" value="STATOR ELEMENT OF FLAGELLAR MOTOR COMPLEX"/>
    <property type="match status" value="1"/>
</dbReference>
<evidence type="ECO:0000313" key="9">
    <source>
        <dbReference type="Proteomes" id="UP000199340"/>
    </source>
</evidence>
<dbReference type="Proteomes" id="UP000199340">
    <property type="component" value="Unassembled WGS sequence"/>
</dbReference>
<dbReference type="InterPro" id="IPR006665">
    <property type="entry name" value="OmpA-like"/>
</dbReference>